<feature type="non-terminal residue" evidence="1">
    <location>
        <position position="46"/>
    </location>
</feature>
<dbReference type="EMBL" id="AFCW01000058">
    <property type="protein sequence ID" value="EHD07402.1"/>
    <property type="molecule type" value="Genomic_DNA"/>
</dbReference>
<organism evidence="1 2">
    <name type="scientific">Salmonella enterica subsp. enterica serovar Urbana str. R8-2977</name>
    <dbReference type="NCBI Taxonomy" id="913084"/>
    <lineage>
        <taxon>Bacteria</taxon>
        <taxon>Pseudomonadati</taxon>
        <taxon>Pseudomonadota</taxon>
        <taxon>Gammaproteobacteria</taxon>
        <taxon>Enterobacterales</taxon>
        <taxon>Enterobacteriaceae</taxon>
        <taxon>Salmonella</taxon>
    </lineage>
</organism>
<sequence length="46" mass="5795">MDILYRFNRRLEQFPECIGNQFRPRVLNKISFTGLRNQRERKRIQR</sequence>
<reference evidence="1 2" key="1">
    <citation type="journal article" date="2011" name="BMC Genomics">
        <title>Genome sequencing reveals diversification of virulence factor content and possible host adaptation in distinct subpopulations of Salmonella enterica.</title>
        <authorList>
            <person name="den Bakker H.C."/>
            <person name="Moreno Switt A.I."/>
            <person name="Govoni G."/>
            <person name="Cummings C.A."/>
            <person name="Ranieri M.L."/>
            <person name="Degoricija L."/>
            <person name="Hoelzer K."/>
            <person name="Rodriguez-Rivera L.D."/>
            <person name="Brown S."/>
            <person name="Bolchacova E."/>
            <person name="Furtado M.R."/>
            <person name="Wiedmann M."/>
        </authorList>
    </citation>
    <scope>NUCLEOTIDE SEQUENCE [LARGE SCALE GENOMIC DNA]</scope>
    <source>
        <strain evidence="1 2">R8-2977</strain>
    </source>
</reference>
<comment type="caution">
    <text evidence="1">The sequence shown here is derived from an EMBL/GenBank/DDBJ whole genome shotgun (WGS) entry which is preliminary data.</text>
</comment>
<dbReference type="AlphaFoldDB" id="G5RQ28"/>
<protein>
    <submittedName>
        <fullName evidence="1">Uncharacterized protein</fullName>
    </submittedName>
</protein>
<dbReference type="Proteomes" id="UP000004776">
    <property type="component" value="Unassembled WGS sequence"/>
</dbReference>
<name>G5RQ28_SALET</name>
<accession>G5RQ28</accession>
<gene>
    <name evidence="1" type="ORF">LTSEURB_0118</name>
</gene>
<evidence type="ECO:0000313" key="1">
    <source>
        <dbReference type="EMBL" id="EHD07402.1"/>
    </source>
</evidence>
<evidence type="ECO:0000313" key="2">
    <source>
        <dbReference type="Proteomes" id="UP000004776"/>
    </source>
</evidence>
<proteinExistence type="predicted"/>